<sequence length="412" mass="47643">MNVCKITNSSIFSNSVKLRETCFEYLLECNQKKIFVADLDSMDKDFALELMKSSFSQSPNLNEFEMIPQIVEQVQNQRPQIRGSFADDYGLNKKDFGETFLSSQLSPMNVCALANLSILTNSVKLRETCFEYLLECNQKKIFVSDLDSVDKDFAFELMKSSFSQSPNLNIMIPQTVEQIQNLPPQIRKLFFTKVTVLTAFMVIASFLIGTFLTNDVESFLQGINQIWFKHIFCGIQLIWFGVYFAIDHFQVLRQQKYLKWISLLIFVALSGFLVTSCIIYYGQMIAILASVFTLFFTIYYIKTSLFESYDFTDDYFWPFCLIPYVFILLIKDFLPFSWLFSIFSGTICLALIQFTLVKQFQQIMGNKSVVIPENEFCRASLTLFTIILQVFIFTLGLICGIVKVTLKMVFEL</sequence>
<dbReference type="AlphaFoldDB" id="A0A914PHJ1"/>
<protein>
    <submittedName>
        <fullName evidence="3">Transmembrane protein</fullName>
    </submittedName>
</protein>
<feature type="transmembrane region" description="Helical" evidence="1">
    <location>
        <begin position="257"/>
        <end position="274"/>
    </location>
</feature>
<accession>A0A914PHJ1</accession>
<proteinExistence type="predicted"/>
<dbReference type="Proteomes" id="UP000887578">
    <property type="component" value="Unplaced"/>
</dbReference>
<evidence type="ECO:0000313" key="3">
    <source>
        <dbReference type="WBParaSite" id="PDA_v2.g17784.t1"/>
    </source>
</evidence>
<feature type="transmembrane region" description="Helical" evidence="1">
    <location>
        <begin position="280"/>
        <end position="301"/>
    </location>
</feature>
<organism evidence="2 3">
    <name type="scientific">Panagrolaimus davidi</name>
    <dbReference type="NCBI Taxonomy" id="227884"/>
    <lineage>
        <taxon>Eukaryota</taxon>
        <taxon>Metazoa</taxon>
        <taxon>Ecdysozoa</taxon>
        <taxon>Nematoda</taxon>
        <taxon>Chromadorea</taxon>
        <taxon>Rhabditida</taxon>
        <taxon>Tylenchina</taxon>
        <taxon>Panagrolaimomorpha</taxon>
        <taxon>Panagrolaimoidea</taxon>
        <taxon>Panagrolaimidae</taxon>
        <taxon>Panagrolaimus</taxon>
    </lineage>
</organism>
<keyword evidence="1" id="KW-0472">Membrane</keyword>
<feature type="transmembrane region" description="Helical" evidence="1">
    <location>
        <begin position="381"/>
        <end position="406"/>
    </location>
</feature>
<evidence type="ECO:0000256" key="1">
    <source>
        <dbReference type="SAM" id="Phobius"/>
    </source>
</evidence>
<reference evidence="3" key="1">
    <citation type="submission" date="2022-11" db="UniProtKB">
        <authorList>
            <consortium name="WormBaseParasite"/>
        </authorList>
    </citation>
    <scope>IDENTIFICATION</scope>
</reference>
<name>A0A914PHJ1_9BILA</name>
<keyword evidence="1" id="KW-0812">Transmembrane</keyword>
<keyword evidence="2" id="KW-1185">Reference proteome</keyword>
<feature type="transmembrane region" description="Helical" evidence="1">
    <location>
        <begin position="194"/>
        <end position="214"/>
    </location>
</feature>
<keyword evidence="1" id="KW-1133">Transmembrane helix</keyword>
<feature type="transmembrane region" description="Helical" evidence="1">
    <location>
        <begin position="226"/>
        <end position="245"/>
    </location>
</feature>
<dbReference type="WBParaSite" id="PDA_v2.g17784.t1">
    <property type="protein sequence ID" value="PDA_v2.g17784.t1"/>
    <property type="gene ID" value="PDA_v2.g17784"/>
</dbReference>
<evidence type="ECO:0000313" key="2">
    <source>
        <dbReference type="Proteomes" id="UP000887578"/>
    </source>
</evidence>
<feature type="transmembrane region" description="Helical" evidence="1">
    <location>
        <begin position="336"/>
        <end position="357"/>
    </location>
</feature>
<feature type="transmembrane region" description="Helical" evidence="1">
    <location>
        <begin position="313"/>
        <end position="330"/>
    </location>
</feature>